<evidence type="ECO:0000313" key="1">
    <source>
        <dbReference type="EMBL" id="AFZ21533.1"/>
    </source>
</evidence>
<dbReference type="EMBL" id="CP003630">
    <property type="protein sequence ID" value="AFZ21533.1"/>
    <property type="molecule type" value="Genomic_DNA"/>
</dbReference>
<protein>
    <submittedName>
        <fullName evidence="1">Uncharacterized protein</fullName>
    </submittedName>
</protein>
<evidence type="ECO:0000313" key="2">
    <source>
        <dbReference type="Proteomes" id="UP000010471"/>
    </source>
</evidence>
<proteinExistence type="predicted"/>
<dbReference type="AlphaFoldDB" id="K9WMV8"/>
<organism evidence="1 2">
    <name type="scientific">Allocoleopsis franciscana PCC 7113</name>
    <dbReference type="NCBI Taxonomy" id="1173027"/>
    <lineage>
        <taxon>Bacteria</taxon>
        <taxon>Bacillati</taxon>
        <taxon>Cyanobacteriota</taxon>
        <taxon>Cyanophyceae</taxon>
        <taxon>Coleofasciculales</taxon>
        <taxon>Coleofasciculaceae</taxon>
        <taxon>Allocoleopsis</taxon>
        <taxon>Allocoleopsis franciscana</taxon>
    </lineage>
</organism>
<keyword evidence="2" id="KW-1185">Reference proteome</keyword>
<accession>K9WMV8</accession>
<dbReference type="HOGENOM" id="CLU_3045420_0_0_3"/>
<dbReference type="RefSeq" id="WP_015185662.1">
    <property type="nucleotide sequence ID" value="NC_019738.1"/>
</dbReference>
<dbReference type="Proteomes" id="UP000010471">
    <property type="component" value="Chromosome"/>
</dbReference>
<name>K9WMV8_9CYAN</name>
<gene>
    <name evidence="1" type="ORF">Mic7113_5930</name>
</gene>
<reference evidence="1 2" key="1">
    <citation type="submission" date="2012-06" db="EMBL/GenBank/DDBJ databases">
        <title>Finished chromosome of genome of Microcoleus sp. PCC 7113.</title>
        <authorList>
            <consortium name="US DOE Joint Genome Institute"/>
            <person name="Gugger M."/>
            <person name="Coursin T."/>
            <person name="Rippka R."/>
            <person name="Tandeau De Marsac N."/>
            <person name="Huntemann M."/>
            <person name="Wei C.-L."/>
            <person name="Han J."/>
            <person name="Detter J.C."/>
            <person name="Han C."/>
            <person name="Tapia R."/>
            <person name="Chen A."/>
            <person name="Kyrpides N."/>
            <person name="Mavromatis K."/>
            <person name="Markowitz V."/>
            <person name="Szeto E."/>
            <person name="Ivanova N."/>
            <person name="Pagani I."/>
            <person name="Pati A."/>
            <person name="Goodwin L."/>
            <person name="Nordberg H.P."/>
            <person name="Cantor M.N."/>
            <person name="Hua S.X."/>
            <person name="Woyke T."/>
            <person name="Kerfeld C.A."/>
        </authorList>
    </citation>
    <scope>NUCLEOTIDE SEQUENCE [LARGE SCALE GENOMIC DNA]</scope>
    <source>
        <strain evidence="1 2">PCC 7113</strain>
    </source>
</reference>
<sequence>MLFVLGDRAFLAYRNEGAIAKSQSSASLAVKEEQEAFSSGRRLSPITRLNLKSA</sequence>
<dbReference type="KEGG" id="mic:Mic7113_5930"/>